<evidence type="ECO:0000259" key="1">
    <source>
        <dbReference type="Pfam" id="PF00188"/>
    </source>
</evidence>
<dbReference type="Pfam" id="PF00188">
    <property type="entry name" value="CAP"/>
    <property type="match status" value="1"/>
</dbReference>
<keyword evidence="3" id="KW-1185">Reference proteome</keyword>
<reference evidence="2" key="1">
    <citation type="submission" date="2022-10" db="EMBL/GenBank/DDBJ databases">
        <title>The WGS of Solirubrobacter phytolaccae KCTC 29190.</title>
        <authorList>
            <person name="Jiang Z."/>
        </authorList>
    </citation>
    <scope>NUCLEOTIDE SEQUENCE</scope>
    <source>
        <strain evidence="2">KCTC 29190</strain>
    </source>
</reference>
<dbReference type="CDD" id="cd05379">
    <property type="entry name" value="CAP_bacterial"/>
    <property type="match status" value="1"/>
</dbReference>
<evidence type="ECO:0000313" key="3">
    <source>
        <dbReference type="Proteomes" id="UP001147653"/>
    </source>
</evidence>
<dbReference type="SUPFAM" id="SSF55797">
    <property type="entry name" value="PR-1-like"/>
    <property type="match status" value="1"/>
</dbReference>
<gene>
    <name evidence="2" type="ORF">OJ997_16870</name>
</gene>
<dbReference type="PANTHER" id="PTHR31157">
    <property type="entry name" value="SCP DOMAIN-CONTAINING PROTEIN"/>
    <property type="match status" value="1"/>
</dbReference>
<dbReference type="InterPro" id="IPR014044">
    <property type="entry name" value="CAP_dom"/>
</dbReference>
<dbReference type="Proteomes" id="UP001147653">
    <property type="component" value="Unassembled WGS sequence"/>
</dbReference>
<dbReference type="AlphaFoldDB" id="A0A9X3N9J5"/>
<dbReference type="RefSeq" id="WP_270026338.1">
    <property type="nucleotide sequence ID" value="NZ_JAPDDP010000029.1"/>
</dbReference>
<dbReference type="Gene3D" id="3.40.33.10">
    <property type="entry name" value="CAP"/>
    <property type="match status" value="1"/>
</dbReference>
<dbReference type="PANTHER" id="PTHR31157:SF1">
    <property type="entry name" value="SCP DOMAIN-CONTAINING PROTEIN"/>
    <property type="match status" value="1"/>
</dbReference>
<evidence type="ECO:0000313" key="2">
    <source>
        <dbReference type="EMBL" id="MDA0181979.1"/>
    </source>
</evidence>
<name>A0A9X3N9J5_9ACTN</name>
<accession>A0A9X3N9J5</accession>
<organism evidence="2 3">
    <name type="scientific">Solirubrobacter phytolaccae</name>
    <dbReference type="NCBI Taxonomy" id="1404360"/>
    <lineage>
        <taxon>Bacteria</taxon>
        <taxon>Bacillati</taxon>
        <taxon>Actinomycetota</taxon>
        <taxon>Thermoleophilia</taxon>
        <taxon>Solirubrobacterales</taxon>
        <taxon>Solirubrobacteraceae</taxon>
        <taxon>Solirubrobacter</taxon>
    </lineage>
</organism>
<feature type="domain" description="SCP" evidence="1">
    <location>
        <begin position="8"/>
        <end position="114"/>
    </location>
</feature>
<comment type="caution">
    <text evidence="2">The sequence shown here is derived from an EMBL/GenBank/DDBJ whole genome shotgun (WGS) entry which is preliminary data.</text>
</comment>
<dbReference type="EMBL" id="JAPDDP010000029">
    <property type="protein sequence ID" value="MDA0181979.1"/>
    <property type="molecule type" value="Genomic_DNA"/>
</dbReference>
<sequence length="136" mass="15096">MREALLCLHNEERAGRGLPQLRENAKLRRAASGHSSDMVENGYFSHERGDETFVDRIIAAGYTRRYDGWSLGENLAWGTAELSTPKAMMQAWMNSAGHRRTIVNRSYREIGFGVRLGVPKDPTTGATVTANFGAKP</sequence>
<dbReference type="InterPro" id="IPR035940">
    <property type="entry name" value="CAP_sf"/>
</dbReference>
<protein>
    <submittedName>
        <fullName evidence="2">CAP domain-containing protein</fullName>
    </submittedName>
</protein>
<proteinExistence type="predicted"/>